<dbReference type="PANTHER" id="PTHR33352:SF2">
    <property type="entry name" value="SLL0995 PROTEIN"/>
    <property type="match status" value="1"/>
</dbReference>
<dbReference type="GO" id="GO:0004519">
    <property type="term" value="F:endonuclease activity"/>
    <property type="evidence" value="ECO:0007669"/>
    <property type="project" value="UniProtKB-KW"/>
</dbReference>
<name>A0ABT6P5D9_9BACT</name>
<keyword evidence="3" id="KW-0255">Endonuclease</keyword>
<comment type="caution">
    <text evidence="3">The sequence shown here is derived from an EMBL/GenBank/DDBJ whole genome shotgun (WGS) entry which is preliminary data.</text>
</comment>
<evidence type="ECO:0000313" key="3">
    <source>
        <dbReference type="EMBL" id="MDI1435527.1"/>
    </source>
</evidence>
<protein>
    <submittedName>
        <fullName evidence="3">Uma2 family endonuclease</fullName>
    </submittedName>
</protein>
<keyword evidence="4" id="KW-1185">Reference proteome</keyword>
<feature type="coiled-coil region" evidence="1">
    <location>
        <begin position="211"/>
        <end position="266"/>
    </location>
</feature>
<dbReference type="PANTHER" id="PTHR33352">
    <property type="entry name" value="SLR1095 PROTEIN"/>
    <property type="match status" value="1"/>
</dbReference>
<gene>
    <name evidence="3" type="ORF">QHF89_38850</name>
</gene>
<reference evidence="3 4" key="1">
    <citation type="submission" date="2023-04" db="EMBL/GenBank/DDBJ databases">
        <title>The genome sequence of Polyangium sorediatum DSM14670.</title>
        <authorList>
            <person name="Zhang X."/>
        </authorList>
    </citation>
    <scope>NUCLEOTIDE SEQUENCE [LARGE SCALE GENOMIC DNA]</scope>
    <source>
        <strain evidence="3 4">DSM 14670</strain>
    </source>
</reference>
<feature type="domain" description="Putative restriction endonuclease" evidence="2">
    <location>
        <begin position="43"/>
        <end position="177"/>
    </location>
</feature>
<dbReference type="InterPro" id="IPR011335">
    <property type="entry name" value="Restrct_endonuc-II-like"/>
</dbReference>
<dbReference type="Proteomes" id="UP001160301">
    <property type="component" value="Unassembled WGS sequence"/>
</dbReference>
<evidence type="ECO:0000259" key="2">
    <source>
        <dbReference type="Pfam" id="PF05685"/>
    </source>
</evidence>
<evidence type="ECO:0000313" key="4">
    <source>
        <dbReference type="Proteomes" id="UP001160301"/>
    </source>
</evidence>
<dbReference type="Pfam" id="PF05685">
    <property type="entry name" value="Uma2"/>
    <property type="match status" value="1"/>
</dbReference>
<dbReference type="InterPro" id="IPR012296">
    <property type="entry name" value="Nuclease_put_TT1808"/>
</dbReference>
<evidence type="ECO:0000256" key="1">
    <source>
        <dbReference type="SAM" id="Coils"/>
    </source>
</evidence>
<accession>A0ABT6P5D9</accession>
<keyword evidence="3" id="KW-0378">Hydrolase</keyword>
<organism evidence="3 4">
    <name type="scientific">Polyangium sorediatum</name>
    <dbReference type="NCBI Taxonomy" id="889274"/>
    <lineage>
        <taxon>Bacteria</taxon>
        <taxon>Pseudomonadati</taxon>
        <taxon>Myxococcota</taxon>
        <taxon>Polyangia</taxon>
        <taxon>Polyangiales</taxon>
        <taxon>Polyangiaceae</taxon>
        <taxon>Polyangium</taxon>
    </lineage>
</organism>
<dbReference type="InterPro" id="IPR008538">
    <property type="entry name" value="Uma2"/>
</dbReference>
<dbReference type="SUPFAM" id="SSF52980">
    <property type="entry name" value="Restriction endonuclease-like"/>
    <property type="match status" value="1"/>
</dbReference>
<keyword evidence="1" id="KW-0175">Coiled coil</keyword>
<keyword evidence="3" id="KW-0540">Nuclease</keyword>
<proteinExistence type="predicted"/>
<dbReference type="CDD" id="cd06260">
    <property type="entry name" value="DUF820-like"/>
    <property type="match status" value="1"/>
</dbReference>
<dbReference type="Gene3D" id="3.90.1570.10">
    <property type="entry name" value="tt1808, chain A"/>
    <property type="match status" value="1"/>
</dbReference>
<dbReference type="EMBL" id="JARZHI010000060">
    <property type="protein sequence ID" value="MDI1435527.1"/>
    <property type="molecule type" value="Genomic_DNA"/>
</dbReference>
<sequence>MLTSSLMGSAAWRLGAEDPDDPTFYPAFDDMGESALQRLMTELLRPLIARFLAERCIQAFVGADQFIYWIKGNAKAVVAPDVYVMPGLPSDVAPRCWKVWQTGVAPSFALEIIAEEDENKDVSQSPQRHDELGTRELVVFDPYVDVRSGRTRFRVHRRDERGKLVVVEATNADRVWSEVLGCMLRAVGGGDAMRLRLAVDAEGEELFPTEAEAAQEAKRKAEEAARNAERKAEEAREAELAARETLDAERVARRNLELELARMRAELERLRR</sequence>